<dbReference type="EMBL" id="JBHSIT010000007">
    <property type="protein sequence ID" value="MFC4910661.1"/>
    <property type="molecule type" value="Genomic_DNA"/>
</dbReference>
<name>A0ABV9U498_9ACTN</name>
<dbReference type="Gene3D" id="1.10.390.10">
    <property type="entry name" value="Neutral Protease Domain 2"/>
    <property type="match status" value="1"/>
</dbReference>
<dbReference type="InterPro" id="IPR027268">
    <property type="entry name" value="Peptidase_M4/M1_CTD_sf"/>
</dbReference>
<feature type="region of interest" description="Disordered" evidence="1">
    <location>
        <begin position="27"/>
        <end position="54"/>
    </location>
</feature>
<comment type="caution">
    <text evidence="2">The sequence shown here is derived from an EMBL/GenBank/DDBJ whole genome shotgun (WGS) entry which is preliminary data.</text>
</comment>
<evidence type="ECO:0000313" key="2">
    <source>
        <dbReference type="EMBL" id="MFC4910661.1"/>
    </source>
</evidence>
<reference evidence="3" key="1">
    <citation type="journal article" date="2019" name="Int. J. Syst. Evol. Microbiol.">
        <title>The Global Catalogue of Microorganisms (GCM) 10K type strain sequencing project: providing services to taxonomists for standard genome sequencing and annotation.</title>
        <authorList>
            <consortium name="The Broad Institute Genomics Platform"/>
            <consortium name="The Broad Institute Genome Sequencing Center for Infectious Disease"/>
            <person name="Wu L."/>
            <person name="Ma J."/>
        </authorList>
    </citation>
    <scope>NUCLEOTIDE SEQUENCE [LARGE SCALE GENOMIC DNA]</scope>
    <source>
        <strain evidence="3">KLKA75</strain>
    </source>
</reference>
<gene>
    <name evidence="2" type="ORF">ACFPCY_25330</name>
</gene>
<evidence type="ECO:0000256" key="1">
    <source>
        <dbReference type="SAM" id="MobiDB-lite"/>
    </source>
</evidence>
<evidence type="ECO:0000313" key="3">
    <source>
        <dbReference type="Proteomes" id="UP001595872"/>
    </source>
</evidence>
<dbReference type="SUPFAM" id="SSF55486">
    <property type="entry name" value="Metalloproteases ('zincins'), catalytic domain"/>
    <property type="match status" value="1"/>
</dbReference>
<keyword evidence="3" id="KW-1185">Reference proteome</keyword>
<sequence length="492" mass="54174">MTIHQSEPQLMQDELEIVRAREAERGLAVPSARMPRPRLRAEAPPTPQPVPRPVPLPVPPVAGHRFLIYKQDPSVAELGARITFVPSVVLNGPADARIITDLPGVTPVAKGVNGDFVFTPNSPQFDAAHTFAVVRETLSMYERINGGNPIPFAWNVGGNTDRITVKPHAGQGANAFYSRTGKSLNFLSFVPQNQTQTLFTCRSLDIVSHETGHSVLDGLKPGWLAGGNPPQTGGLHEAFGDLSAVFLALAQADQAEAVVALSRANLHDRSFLPELAEQFGKALGMPFGLRNADNDLKLSQVSNEVHAISQVFTGAIYDILADIYVFELNRQRKTKDLAVILMEVADGLAHLLFQAILAAPATKATFVDVANKMLQVSASRHDPPIYRTFIRNRFAVREITLSPTPMRELMAGRMTMTDPEYTEDGRDVTEVQVHDEHSASLRAEQDRSMCCGTMQMPEYLVIDPERLAQRGDLTDEDILRHEMDELHRAFTK</sequence>
<dbReference type="Proteomes" id="UP001595872">
    <property type="component" value="Unassembled WGS sequence"/>
</dbReference>
<proteinExistence type="predicted"/>
<dbReference type="CDD" id="cd09598">
    <property type="entry name" value="M4_like"/>
    <property type="match status" value="1"/>
</dbReference>
<protein>
    <submittedName>
        <fullName evidence="2">Uncharacterized protein</fullName>
    </submittedName>
</protein>
<organism evidence="2 3">
    <name type="scientific">Actinomadura gamaensis</name>
    <dbReference type="NCBI Taxonomy" id="1763541"/>
    <lineage>
        <taxon>Bacteria</taxon>
        <taxon>Bacillati</taxon>
        <taxon>Actinomycetota</taxon>
        <taxon>Actinomycetes</taxon>
        <taxon>Streptosporangiales</taxon>
        <taxon>Thermomonosporaceae</taxon>
        <taxon>Actinomadura</taxon>
    </lineage>
</organism>
<feature type="compositionally biased region" description="Pro residues" evidence="1">
    <location>
        <begin position="44"/>
        <end position="54"/>
    </location>
</feature>
<dbReference type="RefSeq" id="WP_378259173.1">
    <property type="nucleotide sequence ID" value="NZ_JBHSIT010000007.1"/>
</dbReference>
<accession>A0ABV9U498</accession>